<dbReference type="EMBL" id="JAQIZT010000011">
    <property type="protein sequence ID" value="KAJ6980138.1"/>
    <property type="molecule type" value="Genomic_DNA"/>
</dbReference>
<evidence type="ECO:0000313" key="5">
    <source>
        <dbReference type="Proteomes" id="UP001164929"/>
    </source>
</evidence>
<proteinExistence type="predicted"/>
<feature type="compositionally biased region" description="Basic and acidic residues" evidence="3">
    <location>
        <begin position="47"/>
        <end position="56"/>
    </location>
</feature>
<sequence>MPKFKILSNLVRVAIKTTTASTTTASDTTFKSLVSHFESITPPKPETSSKSKKQPETKPQSPPSPAVKSSPGALGIEDFYSETIPTAKGMAKTAKVIEKIINDVLKIKSLGLEKADGEKVVENVFKTPWLSNWKKNNIGIQRKQISYERKQKWIFKNSQVYPFDRLVDTRAFKLGTDATMDVFGMLGRETGLKEFNALMKMCIEQCRETDDENVAKEQISQVLEHFISMKEQGFPIEEETYGPFLMLLIDKGMLEEFYFFYGIIKDTNPSEIARLGYYDMRLLIRVNDEKKIQELCNCICTDYGDGNISLREDLPPVAENYLLALCESDQKNYLLQLLETVDITKLSSLGNAVSIFKSLGRLSLESYGEKFLLVLKNCDYGAEDISTLIFSYATSIPNLAVEDVVSKFKTLHRVMEMSPSSTSYERLIVYSCNSLKVHHAIDMVDELCDEGFTISINTIHSMLNASEASLDFNLVQRIYSLIYHLDLTPTNETFRTMIGLSVKMKDFDGAIGLLNDLKKLNMTPTAGMYNAIMDGYFQEKNMSGALMVLEQMKLADVKPDSATYSCLISNCDNEDQITKTINVVSRQSKAKESGFVCTRFIGNNPAKGWVICSSLLTTSLNATKGEKLAILQPRKNERSRKRSKDVSHETSD</sequence>
<dbReference type="NCBIfam" id="TIGR00756">
    <property type="entry name" value="PPR"/>
    <property type="match status" value="1"/>
</dbReference>
<dbReference type="PANTHER" id="PTHR47262:SF1">
    <property type="entry name" value="OS02G0132600 PROTEIN"/>
    <property type="match status" value="1"/>
</dbReference>
<dbReference type="Gene3D" id="1.25.40.10">
    <property type="entry name" value="Tetratricopeptide repeat domain"/>
    <property type="match status" value="1"/>
</dbReference>
<evidence type="ECO:0000256" key="3">
    <source>
        <dbReference type="SAM" id="MobiDB-lite"/>
    </source>
</evidence>
<gene>
    <name evidence="4" type="ORF">NC653_028075</name>
</gene>
<name>A0AAD6Q7N2_9ROSI</name>
<reference evidence="4" key="1">
    <citation type="journal article" date="2023" name="Mol. Ecol. Resour.">
        <title>Chromosome-level genome assembly of a triploid poplar Populus alba 'Berolinensis'.</title>
        <authorList>
            <person name="Chen S."/>
            <person name="Yu Y."/>
            <person name="Wang X."/>
            <person name="Wang S."/>
            <person name="Zhang T."/>
            <person name="Zhou Y."/>
            <person name="He R."/>
            <person name="Meng N."/>
            <person name="Wang Y."/>
            <person name="Liu W."/>
            <person name="Liu Z."/>
            <person name="Liu J."/>
            <person name="Guo Q."/>
            <person name="Huang H."/>
            <person name="Sederoff R.R."/>
            <person name="Wang G."/>
            <person name="Qu G."/>
            <person name="Chen S."/>
        </authorList>
    </citation>
    <scope>NUCLEOTIDE SEQUENCE</scope>
    <source>
        <strain evidence="4">SC-2020</strain>
    </source>
</reference>
<evidence type="ECO:0000256" key="1">
    <source>
        <dbReference type="ARBA" id="ARBA00022737"/>
    </source>
</evidence>
<evidence type="ECO:0000256" key="2">
    <source>
        <dbReference type="PROSITE-ProRule" id="PRU00708"/>
    </source>
</evidence>
<evidence type="ECO:0008006" key="6">
    <source>
        <dbReference type="Google" id="ProtNLM"/>
    </source>
</evidence>
<dbReference type="AlphaFoldDB" id="A0AAD6Q7N2"/>
<organism evidence="4 5">
    <name type="scientific">Populus alba x Populus x berolinensis</name>
    <dbReference type="NCBI Taxonomy" id="444605"/>
    <lineage>
        <taxon>Eukaryota</taxon>
        <taxon>Viridiplantae</taxon>
        <taxon>Streptophyta</taxon>
        <taxon>Embryophyta</taxon>
        <taxon>Tracheophyta</taxon>
        <taxon>Spermatophyta</taxon>
        <taxon>Magnoliopsida</taxon>
        <taxon>eudicotyledons</taxon>
        <taxon>Gunneridae</taxon>
        <taxon>Pentapetalae</taxon>
        <taxon>rosids</taxon>
        <taxon>fabids</taxon>
        <taxon>Malpighiales</taxon>
        <taxon>Salicaceae</taxon>
        <taxon>Saliceae</taxon>
        <taxon>Populus</taxon>
    </lineage>
</organism>
<comment type="caution">
    <text evidence="4">The sequence shown here is derived from an EMBL/GenBank/DDBJ whole genome shotgun (WGS) entry which is preliminary data.</text>
</comment>
<dbReference type="InterPro" id="IPR011990">
    <property type="entry name" value="TPR-like_helical_dom_sf"/>
</dbReference>
<keyword evidence="5" id="KW-1185">Reference proteome</keyword>
<keyword evidence="1" id="KW-0677">Repeat</keyword>
<protein>
    <recommendedName>
        <fullName evidence="6">Pentatricopeptide repeat-containing protein</fullName>
    </recommendedName>
</protein>
<accession>A0AAD6Q7N2</accession>
<dbReference type="PROSITE" id="PS51375">
    <property type="entry name" value="PPR"/>
    <property type="match status" value="1"/>
</dbReference>
<dbReference type="PANTHER" id="PTHR47262">
    <property type="entry name" value="OS02G0132600 PROTEIN"/>
    <property type="match status" value="1"/>
</dbReference>
<feature type="repeat" description="PPR" evidence="2">
    <location>
        <begin position="525"/>
        <end position="559"/>
    </location>
</feature>
<feature type="region of interest" description="Disordered" evidence="3">
    <location>
        <begin position="36"/>
        <end position="73"/>
    </location>
</feature>
<dbReference type="InterPro" id="IPR002885">
    <property type="entry name" value="PPR_rpt"/>
</dbReference>
<dbReference type="Pfam" id="PF13041">
    <property type="entry name" value="PPR_2"/>
    <property type="match status" value="1"/>
</dbReference>
<dbReference type="Proteomes" id="UP001164929">
    <property type="component" value="Chromosome 11"/>
</dbReference>
<dbReference type="Pfam" id="PF01535">
    <property type="entry name" value="PPR"/>
    <property type="match status" value="1"/>
</dbReference>
<evidence type="ECO:0000313" key="4">
    <source>
        <dbReference type="EMBL" id="KAJ6980138.1"/>
    </source>
</evidence>
<feature type="region of interest" description="Disordered" evidence="3">
    <location>
        <begin position="632"/>
        <end position="652"/>
    </location>
</feature>